<accession>A0A195CLP6</accession>
<organism evidence="2 3">
    <name type="scientific">Cyphomyrmex costatus</name>
    <dbReference type="NCBI Taxonomy" id="456900"/>
    <lineage>
        <taxon>Eukaryota</taxon>
        <taxon>Metazoa</taxon>
        <taxon>Ecdysozoa</taxon>
        <taxon>Arthropoda</taxon>
        <taxon>Hexapoda</taxon>
        <taxon>Insecta</taxon>
        <taxon>Pterygota</taxon>
        <taxon>Neoptera</taxon>
        <taxon>Endopterygota</taxon>
        <taxon>Hymenoptera</taxon>
        <taxon>Apocrita</taxon>
        <taxon>Aculeata</taxon>
        <taxon>Formicoidea</taxon>
        <taxon>Formicidae</taxon>
        <taxon>Myrmicinae</taxon>
        <taxon>Cyphomyrmex</taxon>
    </lineage>
</organism>
<keyword evidence="3" id="KW-1185">Reference proteome</keyword>
<dbReference type="Proteomes" id="UP000078542">
    <property type="component" value="Unassembled WGS sequence"/>
</dbReference>
<feature type="region of interest" description="Disordered" evidence="1">
    <location>
        <begin position="1"/>
        <end position="21"/>
    </location>
</feature>
<dbReference type="AlphaFoldDB" id="A0A195CLP6"/>
<proteinExistence type="predicted"/>
<evidence type="ECO:0000256" key="1">
    <source>
        <dbReference type="SAM" id="MobiDB-lite"/>
    </source>
</evidence>
<evidence type="ECO:0000313" key="3">
    <source>
        <dbReference type="Proteomes" id="UP000078542"/>
    </source>
</evidence>
<name>A0A195CLP6_9HYME</name>
<sequence length="244" mass="27081">MKEKKGAEKRRRIASSGSTKCMRQSRLLSEVRSKRTSCYSARTLRREVKGNEKKVPISSYFQVIQCCRSCVVDASASSPMYSCTFLSFATDSSASVAHVTVRSIPSIITSLYRLPQRACRTICEYCATKRDLIGKRVNIRNVSACWMQKGSLTHYGRVECSFVGITLQNVIRTIRGGDGRGLIPRTSCGITVPLLRRIRLPPDPDDVEVDVIQESAASGLMMRTRDYATPHHVSHSAVLGSSEL</sequence>
<evidence type="ECO:0000313" key="2">
    <source>
        <dbReference type="EMBL" id="KYN00994.1"/>
    </source>
</evidence>
<reference evidence="2 3" key="1">
    <citation type="submission" date="2016-03" db="EMBL/GenBank/DDBJ databases">
        <title>Cyphomyrmex costatus WGS genome.</title>
        <authorList>
            <person name="Nygaard S."/>
            <person name="Hu H."/>
            <person name="Boomsma J."/>
            <person name="Zhang G."/>
        </authorList>
    </citation>
    <scope>NUCLEOTIDE SEQUENCE [LARGE SCALE GENOMIC DNA]</scope>
    <source>
        <strain evidence="2">MS0001</strain>
        <tissue evidence="2">Whole body</tissue>
    </source>
</reference>
<dbReference type="EMBL" id="KQ977642">
    <property type="protein sequence ID" value="KYN00994.1"/>
    <property type="molecule type" value="Genomic_DNA"/>
</dbReference>
<protein>
    <submittedName>
        <fullName evidence="2">Uncharacterized protein</fullName>
    </submittedName>
</protein>
<gene>
    <name evidence="2" type="ORF">ALC62_08220</name>
</gene>